<dbReference type="EMBL" id="LCOT01000004">
    <property type="protein sequence ID" value="KKU84781.1"/>
    <property type="molecule type" value="Genomic_DNA"/>
</dbReference>
<organism evidence="1 2">
    <name type="scientific">Candidatus Amesbacteria bacterium GW2011_GWC2_47_8</name>
    <dbReference type="NCBI Taxonomy" id="1618367"/>
    <lineage>
        <taxon>Bacteria</taxon>
        <taxon>Candidatus Amesiibacteriota</taxon>
    </lineage>
</organism>
<comment type="caution">
    <text evidence="1">The sequence shown here is derived from an EMBL/GenBank/DDBJ whole genome shotgun (WGS) entry which is preliminary data.</text>
</comment>
<dbReference type="Proteomes" id="UP000034265">
    <property type="component" value="Unassembled WGS sequence"/>
</dbReference>
<evidence type="ECO:0000313" key="1">
    <source>
        <dbReference type="EMBL" id="KKU84781.1"/>
    </source>
</evidence>
<evidence type="ECO:0000313" key="2">
    <source>
        <dbReference type="Proteomes" id="UP000034265"/>
    </source>
</evidence>
<dbReference type="AlphaFoldDB" id="A0A0G1TSI7"/>
<reference evidence="1 2" key="1">
    <citation type="journal article" date="2015" name="Nature">
        <title>rRNA introns, odd ribosomes, and small enigmatic genomes across a large radiation of phyla.</title>
        <authorList>
            <person name="Brown C.T."/>
            <person name="Hug L.A."/>
            <person name="Thomas B.C."/>
            <person name="Sharon I."/>
            <person name="Castelle C.J."/>
            <person name="Singh A."/>
            <person name="Wilkins M.J."/>
            <person name="Williams K.H."/>
            <person name="Banfield J.F."/>
        </authorList>
    </citation>
    <scope>NUCLEOTIDE SEQUENCE [LARGE SCALE GENOMIC DNA]</scope>
</reference>
<gene>
    <name evidence="1" type="ORF">UY11_C0004G0023</name>
</gene>
<accession>A0A0G1TSI7</accession>
<protein>
    <submittedName>
        <fullName evidence="1">Uncharacterized protein</fullName>
    </submittedName>
</protein>
<proteinExistence type="predicted"/>
<sequence>MQVLQWTMTIPADKQPAFTKWFKEVGGPGLGRFGAIQHELFKMEKEDKFVERIYFDNDFNIPDYFAQVKANPETWKLSRTYEGEFGATNIELKILKQA</sequence>
<name>A0A0G1TSI7_9BACT</name>